<dbReference type="PANTHER" id="PTHR24252:SF7">
    <property type="entry name" value="HYALIN"/>
    <property type="match status" value="1"/>
</dbReference>
<dbReference type="EMBL" id="CCAG010007287">
    <property type="status" value="NOT_ANNOTATED_CDS"/>
    <property type="molecule type" value="Genomic_DNA"/>
</dbReference>
<dbReference type="PANTHER" id="PTHR24252">
    <property type="entry name" value="ACROSIN-RELATED"/>
    <property type="match status" value="1"/>
</dbReference>
<keyword evidence="12" id="KW-1185">Reference proteome</keyword>
<dbReference type="GO" id="GO:0004252">
    <property type="term" value="F:serine-type endopeptidase activity"/>
    <property type="evidence" value="ECO:0007669"/>
    <property type="project" value="InterPro"/>
</dbReference>
<evidence type="ECO:0000256" key="6">
    <source>
        <dbReference type="ARBA" id="ARBA00023157"/>
    </source>
</evidence>
<dbReference type="PRINTS" id="PR00722">
    <property type="entry name" value="CHYMOTRYPSIN"/>
</dbReference>
<dbReference type="InterPro" id="IPR001254">
    <property type="entry name" value="Trypsin_dom"/>
</dbReference>
<evidence type="ECO:0000256" key="4">
    <source>
        <dbReference type="ARBA" id="ARBA00022825"/>
    </source>
</evidence>
<keyword evidence="5" id="KW-0735">Signal-anchor</keyword>
<dbReference type="PROSITE" id="PS00135">
    <property type="entry name" value="TRYPSIN_SER"/>
    <property type="match status" value="2"/>
</dbReference>
<evidence type="ECO:0000259" key="10">
    <source>
        <dbReference type="PROSITE" id="PS50240"/>
    </source>
</evidence>
<name>A0A1B0FIW8_GLOMM</name>
<keyword evidence="3 7" id="KW-0378">Hydrolase</keyword>
<reference evidence="11" key="1">
    <citation type="submission" date="2020-05" db="UniProtKB">
        <authorList>
            <consortium name="EnsemblMetazoa"/>
        </authorList>
    </citation>
    <scope>IDENTIFICATION</scope>
    <source>
        <strain evidence="11">Yale</strain>
    </source>
</reference>
<dbReference type="PROSITE" id="PS50240">
    <property type="entry name" value="TRYPSIN_DOM"/>
    <property type="match status" value="2"/>
</dbReference>
<keyword evidence="4 7" id="KW-0720">Serine protease</keyword>
<dbReference type="PhylomeDB" id="A0A1B0FIW8"/>
<feature type="signal peptide" evidence="9">
    <location>
        <begin position="1"/>
        <end position="24"/>
    </location>
</feature>
<evidence type="ECO:0000256" key="7">
    <source>
        <dbReference type="RuleBase" id="RU363034"/>
    </source>
</evidence>
<dbReference type="AlphaFoldDB" id="A0A1B0FIW8"/>
<dbReference type="SUPFAM" id="SSF50494">
    <property type="entry name" value="Trypsin-like serine proteases"/>
    <property type="match status" value="2"/>
</dbReference>
<protein>
    <recommendedName>
        <fullName evidence="10">Peptidase S1 domain-containing protein</fullName>
    </recommendedName>
</protein>
<feature type="region of interest" description="Disordered" evidence="8">
    <location>
        <begin position="96"/>
        <end position="124"/>
    </location>
</feature>
<keyword evidence="2 7" id="KW-0645">Protease</keyword>
<feature type="domain" description="Peptidase S1" evidence="10">
    <location>
        <begin position="143"/>
        <end position="409"/>
    </location>
</feature>
<dbReference type="SMART" id="SM00020">
    <property type="entry name" value="Tryp_SPc"/>
    <property type="match status" value="2"/>
</dbReference>
<dbReference type="FunFam" id="2.40.10.10:FF:000006">
    <property type="entry name" value="Serine proteinase stubble"/>
    <property type="match status" value="2"/>
</dbReference>
<dbReference type="InterPro" id="IPR009003">
    <property type="entry name" value="Peptidase_S1_PA"/>
</dbReference>
<feature type="compositionally biased region" description="Pro residues" evidence="8">
    <location>
        <begin position="109"/>
        <end position="124"/>
    </location>
</feature>
<dbReference type="GO" id="GO:0016020">
    <property type="term" value="C:membrane"/>
    <property type="evidence" value="ECO:0007669"/>
    <property type="project" value="UniProtKB-SubCell"/>
</dbReference>
<comment type="subcellular location">
    <subcellularLocation>
        <location evidence="1">Membrane</location>
        <topology evidence="1">Single-pass type II membrane protein</topology>
    </subcellularLocation>
</comment>
<feature type="domain" description="Peptidase S1" evidence="10">
    <location>
        <begin position="440"/>
        <end position="673"/>
    </location>
</feature>
<accession>A0A1B0FIW8</accession>
<proteinExistence type="predicted"/>
<evidence type="ECO:0000256" key="8">
    <source>
        <dbReference type="SAM" id="MobiDB-lite"/>
    </source>
</evidence>
<dbReference type="InterPro" id="IPR033116">
    <property type="entry name" value="TRYPSIN_SER"/>
</dbReference>
<evidence type="ECO:0000256" key="1">
    <source>
        <dbReference type="ARBA" id="ARBA00004606"/>
    </source>
</evidence>
<dbReference type="Proteomes" id="UP000092444">
    <property type="component" value="Unassembled WGS sequence"/>
</dbReference>
<dbReference type="Gene3D" id="2.40.10.10">
    <property type="entry name" value="Trypsin-like serine proteases"/>
    <property type="match status" value="2"/>
</dbReference>
<sequence>MLFQIKIITFLLIAFVICCGCVEAMKRKTISINEEQEQLIRQSQSTFAQWVWSLLPQAPTLETIGLSLTNDSTIREKTTTTEVPSSNGLATTTTTAASSSIVTQTSTSAPPPPSPPPTPLPELNPPRNCSDCVCGIANTQKRIVGGQETEVHQYPWMCMLLYGGRFYCAATLINDQNVVTASHCVYGFRRERISVRLLEHDRKMANFQKIDRRVAQIITHPKYNARTYDNDIAIIRLDKPVEMTELLHPVCMPTPGKSFKGEIGIVTGWGALRVGGPTSDSLQFRERKLTFHSLSLLTRQEVQVPIMSQDDCRQSRYGPSRITDNMLCAGYEEGKKDSCQGDSGGPLHIVAYGTREHQLAGVVSWGEGCAKAGYPATSSALTTEAPANFNVNANVRQTSFLEWLVSIFQPSKEETTNPPVTAERECSQCTCGSRNTITRIVGGQETKVNQYPWMAMLMFRGRFYCGATLIDDLHAASAAHCLRGFTTRLLSLRLLEHNRRNSSAHVIDRKVSQVFIHEKYSTRNFDNDIGVLRLDEPIVMSDMLRPVCMPEENRGYEHEEAIITGWGAVREGGPVATTLQEVRVPVWSQEECRKSGYGNSRITDNMLCAGIAEGGKDSCQGDSGGPLHVAMKDSDSYHLVGVVSWGEGCARPDYPGVYTRVNRYLGWIEETTKGGCKCQAPVNNDE</sequence>
<dbReference type="GO" id="GO:0006508">
    <property type="term" value="P:proteolysis"/>
    <property type="evidence" value="ECO:0007669"/>
    <property type="project" value="UniProtKB-KW"/>
</dbReference>
<keyword evidence="9" id="KW-0732">Signal</keyword>
<feature type="compositionally biased region" description="Low complexity" evidence="8">
    <location>
        <begin position="96"/>
        <end position="108"/>
    </location>
</feature>
<dbReference type="InterPro" id="IPR001314">
    <property type="entry name" value="Peptidase_S1A"/>
</dbReference>
<dbReference type="VEuPathDB" id="VectorBase:GMOY003741"/>
<evidence type="ECO:0000256" key="5">
    <source>
        <dbReference type="ARBA" id="ARBA00022968"/>
    </source>
</evidence>
<dbReference type="EnsemblMetazoa" id="GMOY003741-RA">
    <property type="protein sequence ID" value="GMOY003741-PA"/>
    <property type="gene ID" value="GMOY003741"/>
</dbReference>
<evidence type="ECO:0000256" key="3">
    <source>
        <dbReference type="ARBA" id="ARBA00022801"/>
    </source>
</evidence>
<keyword evidence="5" id="KW-0812">Transmembrane</keyword>
<evidence type="ECO:0000256" key="9">
    <source>
        <dbReference type="SAM" id="SignalP"/>
    </source>
</evidence>
<dbReference type="CDD" id="cd00190">
    <property type="entry name" value="Tryp_SPc"/>
    <property type="match status" value="2"/>
</dbReference>
<evidence type="ECO:0000313" key="11">
    <source>
        <dbReference type="EnsemblMetazoa" id="GMOY003741-PA"/>
    </source>
</evidence>
<dbReference type="STRING" id="37546.A0A1B0FIW8"/>
<evidence type="ECO:0000313" key="12">
    <source>
        <dbReference type="Proteomes" id="UP000092444"/>
    </source>
</evidence>
<organism evidence="11 12">
    <name type="scientific">Glossina morsitans morsitans</name>
    <name type="common">Savannah tsetse fly</name>
    <dbReference type="NCBI Taxonomy" id="37546"/>
    <lineage>
        <taxon>Eukaryota</taxon>
        <taxon>Metazoa</taxon>
        <taxon>Ecdysozoa</taxon>
        <taxon>Arthropoda</taxon>
        <taxon>Hexapoda</taxon>
        <taxon>Insecta</taxon>
        <taxon>Pterygota</taxon>
        <taxon>Neoptera</taxon>
        <taxon>Endopterygota</taxon>
        <taxon>Diptera</taxon>
        <taxon>Brachycera</taxon>
        <taxon>Muscomorpha</taxon>
        <taxon>Hippoboscoidea</taxon>
        <taxon>Glossinidae</taxon>
        <taxon>Glossina</taxon>
    </lineage>
</organism>
<keyword evidence="6" id="KW-1015">Disulfide bond</keyword>
<evidence type="ECO:0000256" key="2">
    <source>
        <dbReference type="ARBA" id="ARBA00022670"/>
    </source>
</evidence>
<dbReference type="InterPro" id="IPR018114">
    <property type="entry name" value="TRYPSIN_HIS"/>
</dbReference>
<dbReference type="PROSITE" id="PS00134">
    <property type="entry name" value="TRYPSIN_HIS"/>
    <property type="match status" value="1"/>
</dbReference>
<dbReference type="InterPro" id="IPR043504">
    <property type="entry name" value="Peptidase_S1_PA_chymotrypsin"/>
</dbReference>
<dbReference type="Pfam" id="PF00089">
    <property type="entry name" value="Trypsin"/>
    <property type="match status" value="2"/>
</dbReference>
<feature type="chain" id="PRO_5008407606" description="Peptidase S1 domain-containing protein" evidence="9">
    <location>
        <begin position="25"/>
        <end position="686"/>
    </location>
</feature>